<keyword evidence="4" id="KW-0769">Symport</keyword>
<keyword evidence="5 7" id="KW-1133">Transmembrane helix</keyword>
<evidence type="ECO:0000256" key="3">
    <source>
        <dbReference type="ARBA" id="ARBA00022692"/>
    </source>
</evidence>
<evidence type="ECO:0000256" key="1">
    <source>
        <dbReference type="ARBA" id="ARBA00004141"/>
    </source>
</evidence>
<dbReference type="GO" id="GO:0034755">
    <property type="term" value="P:iron ion transmembrane transport"/>
    <property type="evidence" value="ECO:0007669"/>
    <property type="project" value="TreeGrafter"/>
</dbReference>
<reference evidence="8 9" key="1">
    <citation type="submission" date="2020-08" db="EMBL/GenBank/DDBJ databases">
        <title>Genomic Encyclopedia of Type Strains, Phase IV (KMG-V): Genome sequencing to study the core and pangenomes of soil and plant-associated prokaryotes.</title>
        <authorList>
            <person name="Whitman W."/>
        </authorList>
    </citation>
    <scope>NUCLEOTIDE SEQUENCE [LARGE SCALE GENOMIC DNA]</scope>
    <source>
        <strain evidence="8 9">SEMIA 4064</strain>
    </source>
</reference>
<protein>
    <submittedName>
        <fullName evidence="8">Mn2+/Fe2+ NRAMP family transporter</fullName>
    </submittedName>
</protein>
<evidence type="ECO:0000313" key="8">
    <source>
        <dbReference type="EMBL" id="MBB5577980.1"/>
    </source>
</evidence>
<dbReference type="PANTHER" id="PTHR11706">
    <property type="entry name" value="SOLUTE CARRIER PROTEIN FAMILY 11 MEMBER"/>
    <property type="match status" value="1"/>
</dbReference>
<evidence type="ECO:0000313" key="9">
    <source>
        <dbReference type="Proteomes" id="UP000549882"/>
    </source>
</evidence>
<accession>A0A7W8XZ14</accession>
<keyword evidence="9" id="KW-1185">Reference proteome</keyword>
<dbReference type="InterPro" id="IPR001046">
    <property type="entry name" value="NRAMP_fam"/>
</dbReference>
<dbReference type="EMBL" id="JACHBI010000032">
    <property type="protein sequence ID" value="MBB5577980.1"/>
    <property type="molecule type" value="Genomic_DNA"/>
</dbReference>
<organism evidence="8 9">
    <name type="scientific">Rhizobium paranaense</name>
    <dbReference type="NCBI Taxonomy" id="1650438"/>
    <lineage>
        <taxon>Bacteria</taxon>
        <taxon>Pseudomonadati</taxon>
        <taxon>Pseudomonadota</taxon>
        <taxon>Alphaproteobacteria</taxon>
        <taxon>Hyphomicrobiales</taxon>
        <taxon>Rhizobiaceae</taxon>
        <taxon>Rhizobium/Agrobacterium group</taxon>
        <taxon>Rhizobium</taxon>
    </lineage>
</organism>
<dbReference type="GO" id="GO:0005886">
    <property type="term" value="C:plasma membrane"/>
    <property type="evidence" value="ECO:0007669"/>
    <property type="project" value="TreeGrafter"/>
</dbReference>
<dbReference type="Pfam" id="PF01566">
    <property type="entry name" value="Nramp"/>
    <property type="match status" value="1"/>
</dbReference>
<dbReference type="AlphaFoldDB" id="A0A7W8XZ14"/>
<evidence type="ECO:0000256" key="6">
    <source>
        <dbReference type="ARBA" id="ARBA00023136"/>
    </source>
</evidence>
<dbReference type="GO" id="GO:0015293">
    <property type="term" value="F:symporter activity"/>
    <property type="evidence" value="ECO:0007669"/>
    <property type="project" value="UniProtKB-KW"/>
</dbReference>
<dbReference type="GO" id="GO:0015086">
    <property type="term" value="F:cadmium ion transmembrane transporter activity"/>
    <property type="evidence" value="ECO:0007669"/>
    <property type="project" value="TreeGrafter"/>
</dbReference>
<feature type="transmembrane region" description="Helical" evidence="7">
    <location>
        <begin position="50"/>
        <end position="71"/>
    </location>
</feature>
<keyword evidence="3 7" id="KW-0812">Transmembrane</keyword>
<dbReference type="Proteomes" id="UP000549882">
    <property type="component" value="Unassembled WGS sequence"/>
</dbReference>
<sequence length="116" mass="12438">MSDYQIDDKSEVVEPSKPRLLEILGPGLVTGASDDDPSGIATYSQAGAQFGYVASWTLIFTYPLMVAVQMISARIGRTTGRGLAGSMAQCYPRWVGVSVSPRRGPPCFVTVIAMFC</sequence>
<keyword evidence="2" id="KW-0813">Transport</keyword>
<comment type="subcellular location">
    <subcellularLocation>
        <location evidence="1">Membrane</location>
        <topology evidence="1">Multi-pass membrane protein</topology>
    </subcellularLocation>
</comment>
<keyword evidence="6 7" id="KW-0472">Membrane</keyword>
<proteinExistence type="predicted"/>
<evidence type="ECO:0000256" key="5">
    <source>
        <dbReference type="ARBA" id="ARBA00022989"/>
    </source>
</evidence>
<evidence type="ECO:0000256" key="4">
    <source>
        <dbReference type="ARBA" id="ARBA00022847"/>
    </source>
</evidence>
<evidence type="ECO:0000256" key="2">
    <source>
        <dbReference type="ARBA" id="ARBA00022448"/>
    </source>
</evidence>
<dbReference type="PANTHER" id="PTHR11706:SF33">
    <property type="entry name" value="NATURAL RESISTANCE-ASSOCIATED MACROPHAGE PROTEIN 2"/>
    <property type="match status" value="1"/>
</dbReference>
<comment type="caution">
    <text evidence="8">The sequence shown here is derived from an EMBL/GenBank/DDBJ whole genome shotgun (WGS) entry which is preliminary data.</text>
</comment>
<dbReference type="GO" id="GO:0005384">
    <property type="term" value="F:manganese ion transmembrane transporter activity"/>
    <property type="evidence" value="ECO:0007669"/>
    <property type="project" value="TreeGrafter"/>
</dbReference>
<gene>
    <name evidence="8" type="ORF">GGD50_006636</name>
</gene>
<name>A0A7W8XZ14_9HYPH</name>
<evidence type="ECO:0000256" key="7">
    <source>
        <dbReference type="SAM" id="Phobius"/>
    </source>
</evidence>